<evidence type="ECO:0000313" key="2">
    <source>
        <dbReference type="Proteomes" id="UP000075880"/>
    </source>
</evidence>
<protein>
    <submittedName>
        <fullName evidence="1">Uncharacterized protein</fullName>
    </submittedName>
</protein>
<evidence type="ECO:0000313" key="1">
    <source>
        <dbReference type="EnsemblMetazoa" id="ENSAATROPP006043"/>
    </source>
</evidence>
<reference evidence="1" key="1">
    <citation type="submission" date="2024-04" db="UniProtKB">
        <authorList>
            <consortium name="EnsemblMetazoa"/>
        </authorList>
    </citation>
    <scope>IDENTIFICATION</scope>
    <source>
        <strain evidence="1">EBRO</strain>
    </source>
</reference>
<organism evidence="1 2">
    <name type="scientific">Anopheles atroparvus</name>
    <name type="common">European mosquito</name>
    <dbReference type="NCBI Taxonomy" id="41427"/>
    <lineage>
        <taxon>Eukaryota</taxon>
        <taxon>Metazoa</taxon>
        <taxon>Ecdysozoa</taxon>
        <taxon>Arthropoda</taxon>
        <taxon>Hexapoda</taxon>
        <taxon>Insecta</taxon>
        <taxon>Pterygota</taxon>
        <taxon>Neoptera</taxon>
        <taxon>Endopterygota</taxon>
        <taxon>Diptera</taxon>
        <taxon>Nematocera</taxon>
        <taxon>Culicoidea</taxon>
        <taxon>Culicidae</taxon>
        <taxon>Anophelinae</taxon>
        <taxon>Anopheles</taxon>
    </lineage>
</organism>
<keyword evidence="2" id="KW-1185">Reference proteome</keyword>
<sequence>MVTFIIRSSFCPKREEKEKWKVTYNQRNCRFKLLLLKFSRRSSDSIFDRSFDFQSIFDQRFVSNVGYGKLIFLTHFGNRFNEIFILLSINLLV</sequence>
<dbReference type="AlphaFoldDB" id="A0AAG5D5Y3"/>
<dbReference type="Proteomes" id="UP000075880">
    <property type="component" value="Unassembled WGS sequence"/>
</dbReference>
<accession>A0AAG5D5Y3</accession>
<name>A0AAG5D5Y3_ANOAO</name>
<dbReference type="EnsemblMetazoa" id="ENSAATROPT006713">
    <property type="protein sequence ID" value="ENSAATROPP006043"/>
    <property type="gene ID" value="ENSAATROPG005464"/>
</dbReference>
<proteinExistence type="predicted"/>